<evidence type="ECO:0000313" key="1">
    <source>
        <dbReference type="EMBL" id="CAH2077597.1"/>
    </source>
</evidence>
<proteinExistence type="predicted"/>
<dbReference type="Proteomes" id="UP000836841">
    <property type="component" value="Chromosome 7"/>
</dbReference>
<dbReference type="AlphaFoldDB" id="A0AAU9T4S7"/>
<keyword evidence="2" id="KW-1185">Reference proteome</keyword>
<evidence type="ECO:0000313" key="2">
    <source>
        <dbReference type="Proteomes" id="UP000836841"/>
    </source>
</evidence>
<reference evidence="1 2" key="1">
    <citation type="submission" date="2022-03" db="EMBL/GenBank/DDBJ databases">
        <authorList>
            <person name="Nunn A."/>
            <person name="Chopra R."/>
            <person name="Nunn A."/>
            <person name="Contreras Garrido A."/>
        </authorList>
    </citation>
    <scope>NUCLEOTIDE SEQUENCE [LARGE SCALE GENOMIC DNA]</scope>
</reference>
<sequence length="73" mass="8077">MVVEINVLFLSILYLIFIRNGAMFSASCLAYVFKTFCIWAKSEVCLGSLQLIRNKTAAIKGIMTSKEPEAVAV</sequence>
<organism evidence="1 2">
    <name type="scientific">Thlaspi arvense</name>
    <name type="common">Field penny-cress</name>
    <dbReference type="NCBI Taxonomy" id="13288"/>
    <lineage>
        <taxon>Eukaryota</taxon>
        <taxon>Viridiplantae</taxon>
        <taxon>Streptophyta</taxon>
        <taxon>Embryophyta</taxon>
        <taxon>Tracheophyta</taxon>
        <taxon>Spermatophyta</taxon>
        <taxon>Magnoliopsida</taxon>
        <taxon>eudicotyledons</taxon>
        <taxon>Gunneridae</taxon>
        <taxon>Pentapetalae</taxon>
        <taxon>rosids</taxon>
        <taxon>malvids</taxon>
        <taxon>Brassicales</taxon>
        <taxon>Brassicaceae</taxon>
        <taxon>Thlaspideae</taxon>
        <taxon>Thlaspi</taxon>
    </lineage>
</organism>
<name>A0AAU9T4S7_THLAR</name>
<gene>
    <name evidence="1" type="ORF">TAV2_LOCUS22792</name>
</gene>
<evidence type="ECO:0008006" key="3">
    <source>
        <dbReference type="Google" id="ProtNLM"/>
    </source>
</evidence>
<dbReference type="EMBL" id="OU466863">
    <property type="protein sequence ID" value="CAH2077597.1"/>
    <property type="molecule type" value="Genomic_DNA"/>
</dbReference>
<protein>
    <recommendedName>
        <fullName evidence="3">Secreted protein</fullName>
    </recommendedName>
</protein>
<accession>A0AAU9T4S7</accession>